<organism evidence="1 2">
    <name type="scientific">Algibacter lectus</name>
    <dbReference type="NCBI Taxonomy" id="221126"/>
    <lineage>
        <taxon>Bacteria</taxon>
        <taxon>Pseudomonadati</taxon>
        <taxon>Bacteroidota</taxon>
        <taxon>Flavobacteriia</taxon>
        <taxon>Flavobacteriales</taxon>
        <taxon>Flavobacteriaceae</taxon>
        <taxon>Algibacter</taxon>
    </lineage>
</organism>
<comment type="caution">
    <text evidence="1">The sequence shown here is derived from an EMBL/GenBank/DDBJ whole genome shotgun (WGS) entry which is preliminary data.</text>
</comment>
<reference evidence="1 2" key="1">
    <citation type="submission" date="2019-03" db="EMBL/GenBank/DDBJ databases">
        <title>Genomic Encyclopedia of Type Strains, Phase III (KMG-III): the genomes of soil and plant-associated and newly described type strains.</title>
        <authorList>
            <person name="Whitman W."/>
        </authorList>
    </citation>
    <scope>NUCLEOTIDE SEQUENCE [LARGE SCALE GENOMIC DNA]</scope>
    <source>
        <strain evidence="1 2">CECT 8301</strain>
    </source>
</reference>
<dbReference type="EMBL" id="SORL01000010">
    <property type="protein sequence ID" value="TDY61005.1"/>
    <property type="molecule type" value="Genomic_DNA"/>
</dbReference>
<proteinExistence type="predicted"/>
<evidence type="ECO:0000313" key="2">
    <source>
        <dbReference type="Proteomes" id="UP000294824"/>
    </source>
</evidence>
<keyword evidence="2" id="KW-1185">Reference proteome</keyword>
<gene>
    <name evidence="1" type="ORF">DFQ06_3014</name>
</gene>
<dbReference type="AlphaFoldDB" id="A0A4R8MAX8"/>
<sequence>MKREIKIGDWVNSYSKGIYRVEKIFDIFYEESSPLIPKGKKIGDPQNKIVLSKRFLNSKFKKSFSYDRCDESLITHLTKKDLKELDKVVKEKPELISELNKYKIPTLNTINNFDLQIDNENDLRKVNELIEFTVKGRSYLEIQNEMERLDIIRLKPKYFGNYKVQMFNYDFEIINKRFVWKDVKLKEN</sequence>
<accession>A0A4R8MAX8</accession>
<protein>
    <submittedName>
        <fullName evidence="1">Uncharacterized protein</fullName>
    </submittedName>
</protein>
<name>A0A4R8MAX8_9FLAO</name>
<dbReference type="RefSeq" id="WP_133968451.1">
    <property type="nucleotide sequence ID" value="NZ_SORL01000010.1"/>
</dbReference>
<evidence type="ECO:0000313" key="1">
    <source>
        <dbReference type="EMBL" id="TDY61005.1"/>
    </source>
</evidence>
<dbReference type="Proteomes" id="UP000294824">
    <property type="component" value="Unassembled WGS sequence"/>
</dbReference>